<evidence type="ECO:0000256" key="2">
    <source>
        <dbReference type="ARBA" id="ARBA00011738"/>
    </source>
</evidence>
<dbReference type="Proteomes" id="UP000682892">
    <property type="component" value="Unassembled WGS sequence"/>
</dbReference>
<evidence type="ECO:0000313" key="9">
    <source>
        <dbReference type="Proteomes" id="UP000682892"/>
    </source>
</evidence>
<dbReference type="SUPFAM" id="SSF56281">
    <property type="entry name" value="Metallo-hydrolase/oxidoreductase"/>
    <property type="match status" value="1"/>
</dbReference>
<dbReference type="InterPro" id="IPR039344">
    <property type="entry name" value="MBLAC1"/>
</dbReference>
<dbReference type="PANTHER" id="PTHR23200">
    <property type="entry name" value="METALLO-BETA-LACTAMASE DOMAIN-CONTAINING PROTEIN 1"/>
    <property type="match status" value="1"/>
</dbReference>
<proteinExistence type="predicted"/>
<dbReference type="AlphaFoldDB" id="Q17BX5"/>
<comment type="subunit">
    <text evidence="2">Homodimer.</text>
</comment>
<dbReference type="VEuPathDB" id="VectorBase:AAEL004768"/>
<reference evidence="8" key="2">
    <citation type="journal article" date="2007" name="Science">
        <title>Genome sequence of Aedes aegypti, a major arbovirus vector.</title>
        <authorList>
            <person name="Nene V."/>
            <person name="Wortman J.R."/>
            <person name="Lawson D."/>
            <person name="Haas B."/>
            <person name="Kodira C."/>
            <person name="Tu Z.J."/>
            <person name="Loftus B."/>
            <person name="Xi Z."/>
            <person name="Megy K."/>
            <person name="Grabherr M."/>
            <person name="Ren Q."/>
            <person name="Zdobnov E.M."/>
            <person name="Lobo N.F."/>
            <person name="Campbell K.S."/>
            <person name="Brown S.E."/>
            <person name="Bonaldo M.F."/>
            <person name="Zhu J."/>
            <person name="Sinkins S.P."/>
            <person name="Hogenkamp D.G."/>
            <person name="Amedeo P."/>
            <person name="Arensburger P."/>
            <person name="Atkinson P.W."/>
            <person name="Bidwell S."/>
            <person name="Biedler J."/>
            <person name="Birney E."/>
            <person name="Bruggner R.V."/>
            <person name="Costas J."/>
            <person name="Coy M.R."/>
            <person name="Crabtree J."/>
            <person name="Crawford M."/>
            <person name="Debruyn B."/>
            <person name="Decaprio D."/>
            <person name="Eiglmeier K."/>
            <person name="Eisenstadt E."/>
            <person name="El-Dorry H."/>
            <person name="Gelbart W.M."/>
            <person name="Gomes S.L."/>
            <person name="Hammond M."/>
            <person name="Hannick L.I."/>
            <person name="Hogan J.R."/>
            <person name="Holmes M.H."/>
            <person name="Jaffe D."/>
            <person name="Johnston J.S."/>
            <person name="Kennedy R.C."/>
            <person name="Koo H."/>
            <person name="Kravitz S."/>
            <person name="Kriventseva E.V."/>
            <person name="Kulp D."/>
            <person name="Labutti K."/>
            <person name="Lee E."/>
            <person name="Li S."/>
            <person name="Lovin D.D."/>
            <person name="Mao C."/>
            <person name="Mauceli E."/>
            <person name="Menck C.F."/>
            <person name="Miller J.R."/>
            <person name="Montgomery P."/>
            <person name="Mori A."/>
            <person name="Nascimento A.L."/>
            <person name="Naveira H.F."/>
            <person name="Nusbaum C."/>
            <person name="O'leary S."/>
            <person name="Orvis J."/>
            <person name="Pertea M."/>
            <person name="Quesneville H."/>
            <person name="Reidenbach K.R."/>
            <person name="Rogers Y.H."/>
            <person name="Roth C.W."/>
            <person name="Schneider J.R."/>
            <person name="Schatz M."/>
            <person name="Shumway M."/>
            <person name="Stanke M."/>
            <person name="Stinson E.O."/>
            <person name="Tubio J.M."/>
            <person name="Vanzee J.P."/>
            <person name="Verjovski-Almeida S."/>
            <person name="Werner D."/>
            <person name="White O."/>
            <person name="Wyder S."/>
            <person name="Zeng Q."/>
            <person name="Zhao Q."/>
            <person name="Zhao Y."/>
            <person name="Hill C.A."/>
            <person name="Raikhel A.S."/>
            <person name="Soares M.B."/>
            <person name="Knudson D.L."/>
            <person name="Lee N.H."/>
            <person name="Galagan J."/>
            <person name="Salzberg S.L."/>
            <person name="Paulsen I.T."/>
            <person name="Dimopoulos G."/>
            <person name="Collins F.H."/>
            <person name="Birren B."/>
            <person name="Fraser-Liggett C.M."/>
            <person name="Severson D.W."/>
        </authorList>
    </citation>
    <scope>NUCLEOTIDE SEQUENCE [LARGE SCALE GENOMIC DNA]</scope>
    <source>
        <strain evidence="8">Liverpool</strain>
    </source>
</reference>
<dbReference type="GO" id="GO:0031123">
    <property type="term" value="P:RNA 3'-end processing"/>
    <property type="evidence" value="ECO:0007669"/>
    <property type="project" value="UniProtKB-ARBA"/>
</dbReference>
<evidence type="ECO:0000313" key="8">
    <source>
        <dbReference type="EMBL" id="EAT43845.1"/>
    </source>
</evidence>
<evidence type="ECO:0000256" key="1">
    <source>
        <dbReference type="ARBA" id="ARBA00004514"/>
    </source>
</evidence>
<dbReference type="HOGENOM" id="CLU_1788397_0_0_1"/>
<dbReference type="EMBL" id="CH477314">
    <property type="protein sequence ID" value="EAT43845.1"/>
    <property type="molecule type" value="Genomic_DNA"/>
</dbReference>
<dbReference type="GO" id="GO:0005829">
    <property type="term" value="C:cytosol"/>
    <property type="evidence" value="ECO:0007669"/>
    <property type="project" value="UniProtKB-SubCell"/>
</dbReference>
<name>Q17BX5_AEDAE</name>
<comment type="catalytic activity">
    <reaction evidence="5">
        <text>a ribonucleotidyl-ribonucleotide-RNA + H2O = a 3'-end ribonucleotide-RNA + a 5'-end 5'-phospho-ribonucleoside-RNA + H(+)</text>
        <dbReference type="Rhea" id="RHEA:68096"/>
        <dbReference type="Rhea" id="RHEA-COMP:15179"/>
        <dbReference type="Rhea" id="RHEA-COMP:17355"/>
        <dbReference type="Rhea" id="RHEA-COMP:17428"/>
        <dbReference type="ChEBI" id="CHEBI:15377"/>
        <dbReference type="ChEBI" id="CHEBI:15378"/>
        <dbReference type="ChEBI" id="CHEBI:74896"/>
        <dbReference type="ChEBI" id="CHEBI:138282"/>
        <dbReference type="ChEBI" id="CHEBI:173118"/>
    </reaction>
    <physiologicalReaction direction="left-to-right" evidence="5">
        <dbReference type="Rhea" id="RHEA:68097"/>
    </physiologicalReaction>
</comment>
<dbReference type="PaxDb" id="7159-AAEL004768-PA"/>
<accession>Q17BX5</accession>
<evidence type="ECO:0000256" key="5">
    <source>
        <dbReference type="ARBA" id="ARBA00044690"/>
    </source>
</evidence>
<dbReference type="Pfam" id="PF00753">
    <property type="entry name" value="Lactamase_B"/>
    <property type="match status" value="1"/>
</dbReference>
<comment type="subcellular location">
    <subcellularLocation>
        <location evidence="1">Cytoplasm</location>
        <location evidence="1">Cytosol</location>
    </subcellularLocation>
</comment>
<dbReference type="InterPro" id="IPR001279">
    <property type="entry name" value="Metallo-B-lactamas"/>
</dbReference>
<dbReference type="PANTHER" id="PTHR23200:SF48">
    <property type="entry name" value="METALLO-BETA-LACTAMASE DOMAIN-CONTAINING PROTEIN 1"/>
    <property type="match status" value="1"/>
</dbReference>
<feature type="domain" description="Metallo-beta-lactamase" evidence="7">
    <location>
        <begin position="82"/>
        <end position="128"/>
    </location>
</feature>
<dbReference type="STRING" id="7159.Q17BX5"/>
<sequence length="158" mass="17826">MSNKERKHNFPPGLSERPSIVDFIETSAAKCKLGAICRETVHSGGRVADAEMWPNGCWIFEEKVELAGTVLLSFSRKVLLPLLKELQKNRLTPDDIHWVVSTHGHSDHLGNNNLFLKAKHIVGTNISQRNRYFIHDFTSGEYCSICSCSLPYLSVMEI</sequence>
<comment type="function">
    <text evidence="6">Endoribonuclease that catalyzes the hydrolysis of histone-coding pre-mRNA 3'-end. Involved in histone pre-mRNA processing during the S-phase of the cell cycle, which is required for entering/progressing through S-phase. Cleaves histone pre-mRNA at a major and a minor cleavage site after the 5'-ACCCA-3' and the 5'-ACCCACA-3' sequence, respectively, and located downstream of the stem-loop. May require the presence of the HDE element located at the histone pre-RNA 3'-end to avoid non-specific cleavage.</text>
</comment>
<reference evidence="8" key="3">
    <citation type="submission" date="2012-09" db="EMBL/GenBank/DDBJ databases">
        <authorList>
            <consortium name="VectorBase"/>
        </authorList>
    </citation>
    <scope>NUCLEOTIDE SEQUENCE</scope>
    <source>
        <strain evidence="8">Liverpool</strain>
    </source>
</reference>
<evidence type="ECO:0000256" key="4">
    <source>
        <dbReference type="ARBA" id="ARBA00032988"/>
    </source>
</evidence>
<organism evidence="8 9">
    <name type="scientific">Aedes aegypti</name>
    <name type="common">Yellowfever mosquito</name>
    <name type="synonym">Culex aegypti</name>
    <dbReference type="NCBI Taxonomy" id="7159"/>
    <lineage>
        <taxon>Eukaryota</taxon>
        <taxon>Metazoa</taxon>
        <taxon>Ecdysozoa</taxon>
        <taxon>Arthropoda</taxon>
        <taxon>Hexapoda</taxon>
        <taxon>Insecta</taxon>
        <taxon>Pterygota</taxon>
        <taxon>Neoptera</taxon>
        <taxon>Endopterygota</taxon>
        <taxon>Diptera</taxon>
        <taxon>Nematocera</taxon>
        <taxon>Culicoidea</taxon>
        <taxon>Culicidae</taxon>
        <taxon>Culicinae</taxon>
        <taxon>Aedini</taxon>
        <taxon>Aedes</taxon>
        <taxon>Stegomyia</taxon>
    </lineage>
</organism>
<gene>
    <name evidence="8" type="ORF">AaeL_AAEL004768</name>
</gene>
<dbReference type="Gene3D" id="3.60.15.10">
    <property type="entry name" value="Ribonuclease Z/Hydroxyacylglutathione hydrolase-like"/>
    <property type="match status" value="1"/>
</dbReference>
<evidence type="ECO:0000256" key="3">
    <source>
        <dbReference type="ARBA" id="ARBA00014856"/>
    </source>
</evidence>
<dbReference type="InterPro" id="IPR036866">
    <property type="entry name" value="RibonucZ/Hydroxyglut_hydro"/>
</dbReference>
<reference evidence="8" key="1">
    <citation type="submission" date="2005-10" db="EMBL/GenBank/DDBJ databases">
        <authorList>
            <person name="Loftus B.J."/>
            <person name="Nene V.M."/>
            <person name="Hannick L.I."/>
            <person name="Bidwell S."/>
            <person name="Haas B."/>
            <person name="Amedeo P."/>
            <person name="Orvis J."/>
            <person name="Wortman J.R."/>
            <person name="White O.R."/>
            <person name="Salzberg S."/>
            <person name="Shumway M."/>
            <person name="Koo H."/>
            <person name="Zhao Y."/>
            <person name="Holmes M."/>
            <person name="Miller J."/>
            <person name="Schatz M."/>
            <person name="Pop M."/>
            <person name="Pai G."/>
            <person name="Utterback T."/>
            <person name="Rogers Y.-H."/>
            <person name="Kravitz S."/>
            <person name="Fraser C.M."/>
        </authorList>
    </citation>
    <scope>NUCLEOTIDE SEQUENCE</scope>
    <source>
        <strain evidence="8">Liverpool</strain>
    </source>
</reference>
<protein>
    <recommendedName>
        <fullName evidence="3">Metallo-beta-lactamase domain-containing protein 1</fullName>
    </recommendedName>
    <alternativeName>
        <fullName evidence="4">Endoribonuclease MBLAC1</fullName>
    </alternativeName>
</protein>
<evidence type="ECO:0000256" key="6">
    <source>
        <dbReference type="ARBA" id="ARBA00045869"/>
    </source>
</evidence>
<dbReference type="eggNOG" id="ENOG502T8WZ">
    <property type="taxonomic scope" value="Eukaryota"/>
</dbReference>
<evidence type="ECO:0000259" key="7">
    <source>
        <dbReference type="Pfam" id="PF00753"/>
    </source>
</evidence>